<proteinExistence type="inferred from homology"/>
<feature type="domain" description="B5" evidence="16">
    <location>
        <begin position="304"/>
        <end position="382"/>
    </location>
</feature>
<dbReference type="GO" id="GO:0009328">
    <property type="term" value="C:phenylalanine-tRNA ligase complex"/>
    <property type="evidence" value="ECO:0007669"/>
    <property type="project" value="TreeGrafter"/>
</dbReference>
<dbReference type="GO" id="GO:0005524">
    <property type="term" value="F:ATP binding"/>
    <property type="evidence" value="ECO:0007669"/>
    <property type="project" value="UniProtKB-KW"/>
</dbReference>
<keyword evidence="7 17" id="KW-0436">Ligase</keyword>
<dbReference type="InterPro" id="IPR040659">
    <property type="entry name" value="PhetRS_B1"/>
</dbReference>
<dbReference type="PROSITE" id="PS51483">
    <property type="entry name" value="B5"/>
    <property type="match status" value="1"/>
</dbReference>
<dbReference type="Proteomes" id="UP000092666">
    <property type="component" value="Unassembled WGS sequence"/>
</dbReference>
<evidence type="ECO:0000256" key="8">
    <source>
        <dbReference type="ARBA" id="ARBA00022723"/>
    </source>
</evidence>
<keyword evidence="13" id="KW-0030">Aminoacyl-tRNA synthetase</keyword>
<evidence type="ECO:0000256" key="12">
    <source>
        <dbReference type="ARBA" id="ARBA00022917"/>
    </source>
</evidence>
<dbReference type="CDD" id="cd00769">
    <property type="entry name" value="PheRS_beta_core"/>
    <property type="match status" value="1"/>
</dbReference>
<evidence type="ECO:0000256" key="14">
    <source>
        <dbReference type="ARBA" id="ARBA00033189"/>
    </source>
</evidence>
<dbReference type="Gene3D" id="3.50.40.10">
    <property type="entry name" value="Phenylalanyl-trna Synthetase, Chain B, domain 3"/>
    <property type="match status" value="1"/>
</dbReference>
<dbReference type="STRING" id="1296120.A0A1B9GLF2"/>
<evidence type="ECO:0000256" key="10">
    <source>
        <dbReference type="ARBA" id="ARBA00022840"/>
    </source>
</evidence>
<keyword evidence="6" id="KW-0963">Cytoplasm</keyword>
<comment type="catalytic activity">
    <reaction evidence="15">
        <text>tRNA(Phe) + L-phenylalanine + ATP = L-phenylalanyl-tRNA(Phe) + AMP + diphosphate + H(+)</text>
        <dbReference type="Rhea" id="RHEA:19413"/>
        <dbReference type="Rhea" id="RHEA-COMP:9668"/>
        <dbReference type="Rhea" id="RHEA-COMP:9699"/>
        <dbReference type="ChEBI" id="CHEBI:15378"/>
        <dbReference type="ChEBI" id="CHEBI:30616"/>
        <dbReference type="ChEBI" id="CHEBI:33019"/>
        <dbReference type="ChEBI" id="CHEBI:58095"/>
        <dbReference type="ChEBI" id="CHEBI:78442"/>
        <dbReference type="ChEBI" id="CHEBI:78531"/>
        <dbReference type="ChEBI" id="CHEBI:456215"/>
        <dbReference type="EC" id="6.1.1.20"/>
    </reaction>
</comment>
<keyword evidence="11" id="KW-0460">Magnesium</keyword>
<dbReference type="EC" id="6.1.1.20" evidence="5"/>
<dbReference type="FunFam" id="3.30.56.10:FF:000004">
    <property type="entry name" value="Phenylalanyl-tRNA synthetase, beta subunit"/>
    <property type="match status" value="1"/>
</dbReference>
<evidence type="ECO:0000256" key="5">
    <source>
        <dbReference type="ARBA" id="ARBA00012814"/>
    </source>
</evidence>
<dbReference type="Gene3D" id="3.30.930.10">
    <property type="entry name" value="Bira Bifunctional Protein, Domain 2"/>
    <property type="match status" value="1"/>
</dbReference>
<dbReference type="Pfam" id="PF03484">
    <property type="entry name" value="B5"/>
    <property type="match status" value="1"/>
</dbReference>
<dbReference type="InterPro" id="IPR005147">
    <property type="entry name" value="tRNA_synthase_B5-dom"/>
</dbReference>
<dbReference type="InterPro" id="IPR041616">
    <property type="entry name" value="PheRS_beta_core"/>
</dbReference>
<evidence type="ECO:0000256" key="15">
    <source>
        <dbReference type="ARBA" id="ARBA00049255"/>
    </source>
</evidence>
<evidence type="ECO:0000256" key="1">
    <source>
        <dbReference type="ARBA" id="ARBA00001946"/>
    </source>
</evidence>
<keyword evidence="9" id="KW-0547">Nucleotide-binding</keyword>
<protein>
    <recommendedName>
        <fullName evidence="5">phenylalanine--tRNA ligase</fullName>
        <ecNumber evidence="5">6.1.1.20</ecNumber>
    </recommendedName>
    <alternativeName>
        <fullName evidence="14">Phenylalanyl-tRNA synthetase beta subunit</fullName>
    </alternativeName>
</protein>
<evidence type="ECO:0000256" key="11">
    <source>
        <dbReference type="ARBA" id="ARBA00022842"/>
    </source>
</evidence>
<dbReference type="InterPro" id="IPR009061">
    <property type="entry name" value="DNA-bd_dom_put_sf"/>
</dbReference>
<evidence type="ECO:0000256" key="7">
    <source>
        <dbReference type="ARBA" id="ARBA00022598"/>
    </source>
</evidence>
<reference evidence="17 18" key="1">
    <citation type="submission" date="2013-07" db="EMBL/GenBank/DDBJ databases">
        <title>The Genome Sequence of Cryptococcus heveanensis BCC8398.</title>
        <authorList>
            <consortium name="The Broad Institute Genome Sequencing Platform"/>
            <person name="Cuomo C."/>
            <person name="Litvintseva A."/>
            <person name="Chen Y."/>
            <person name="Heitman J."/>
            <person name="Sun S."/>
            <person name="Springer D."/>
            <person name="Dromer F."/>
            <person name="Young S.K."/>
            <person name="Zeng Q."/>
            <person name="Gargeya S."/>
            <person name="Fitzgerald M."/>
            <person name="Abouelleil A."/>
            <person name="Alvarado L."/>
            <person name="Berlin A.M."/>
            <person name="Chapman S.B."/>
            <person name="Dewar J."/>
            <person name="Goldberg J."/>
            <person name="Griggs A."/>
            <person name="Gujja S."/>
            <person name="Hansen M."/>
            <person name="Howarth C."/>
            <person name="Imamovic A."/>
            <person name="Larimer J."/>
            <person name="McCowan C."/>
            <person name="Murphy C."/>
            <person name="Pearson M."/>
            <person name="Priest M."/>
            <person name="Roberts A."/>
            <person name="Saif S."/>
            <person name="Shea T."/>
            <person name="Sykes S."/>
            <person name="Wortman J."/>
            <person name="Nusbaum C."/>
            <person name="Birren B."/>
        </authorList>
    </citation>
    <scope>NUCLEOTIDE SEQUENCE [LARGE SCALE GENOMIC DNA]</scope>
    <source>
        <strain evidence="17 18">BCC8398</strain>
    </source>
</reference>
<evidence type="ECO:0000256" key="13">
    <source>
        <dbReference type="ARBA" id="ARBA00023146"/>
    </source>
</evidence>
<dbReference type="InterPro" id="IPR020825">
    <property type="entry name" value="Phe-tRNA_synthase-like_B3/B4"/>
</dbReference>
<dbReference type="GO" id="GO:0006432">
    <property type="term" value="P:phenylalanyl-tRNA aminoacylation"/>
    <property type="evidence" value="ECO:0007669"/>
    <property type="project" value="InterPro"/>
</dbReference>
<dbReference type="InterPro" id="IPR004531">
    <property type="entry name" value="Phe-tRNA-synth_IIc_bsu_arc_euk"/>
</dbReference>
<dbReference type="AlphaFoldDB" id="A0A1B9GLF2"/>
<dbReference type="Pfam" id="PF18262">
    <property type="entry name" value="PhetRS_B1"/>
    <property type="match status" value="1"/>
</dbReference>
<dbReference type="Pfam" id="PF17759">
    <property type="entry name" value="tRNA_synthFbeta"/>
    <property type="match status" value="1"/>
</dbReference>
<evidence type="ECO:0000256" key="9">
    <source>
        <dbReference type="ARBA" id="ARBA00022741"/>
    </source>
</evidence>
<dbReference type="OrthoDB" id="1698572at2759"/>
<keyword evidence="18" id="KW-1185">Reference proteome</keyword>
<dbReference type="InterPro" id="IPR045864">
    <property type="entry name" value="aa-tRNA-synth_II/BPL/LPL"/>
</dbReference>
<evidence type="ECO:0000256" key="3">
    <source>
        <dbReference type="ARBA" id="ARBA00007438"/>
    </source>
</evidence>
<evidence type="ECO:0000259" key="16">
    <source>
        <dbReference type="PROSITE" id="PS51483"/>
    </source>
</evidence>
<comment type="similarity">
    <text evidence="3">Belongs to the phenylalanyl-tRNA synthetase beta subunit family. Type 2 subfamily.</text>
</comment>
<reference evidence="18" key="2">
    <citation type="submission" date="2013-12" db="EMBL/GenBank/DDBJ databases">
        <title>Evolution of pathogenesis and genome organization in the Tremellales.</title>
        <authorList>
            <person name="Cuomo C."/>
            <person name="Litvintseva A."/>
            <person name="Heitman J."/>
            <person name="Chen Y."/>
            <person name="Sun S."/>
            <person name="Springer D."/>
            <person name="Dromer F."/>
            <person name="Young S."/>
            <person name="Zeng Q."/>
            <person name="Chapman S."/>
            <person name="Gujja S."/>
            <person name="Saif S."/>
            <person name="Birren B."/>
        </authorList>
    </citation>
    <scope>NUCLEOTIDE SEQUENCE [LARGE SCALE GENOMIC DNA]</scope>
    <source>
        <strain evidence="18">BCC8398</strain>
    </source>
</reference>
<evidence type="ECO:0000256" key="2">
    <source>
        <dbReference type="ARBA" id="ARBA00004496"/>
    </source>
</evidence>
<keyword evidence="10" id="KW-0067">ATP-binding</keyword>
<accession>A0A1B9GLF2</accession>
<dbReference type="Pfam" id="PF03483">
    <property type="entry name" value="B3_4"/>
    <property type="match status" value="1"/>
</dbReference>
<evidence type="ECO:0000313" key="18">
    <source>
        <dbReference type="Proteomes" id="UP000092666"/>
    </source>
</evidence>
<dbReference type="GO" id="GO:0004826">
    <property type="term" value="F:phenylalanine-tRNA ligase activity"/>
    <property type="evidence" value="ECO:0007669"/>
    <property type="project" value="UniProtKB-EC"/>
</dbReference>
<dbReference type="FunFam" id="3.50.40.10:FF:000002">
    <property type="entry name" value="phenylalanine--tRNA ligase beta subunit"/>
    <property type="match status" value="1"/>
</dbReference>
<comment type="subunit">
    <text evidence="4">Tetramer of two alpha and two beta subunits.</text>
</comment>
<sequence>MVSDTPASDGSASIWSLAGRLEKEYTTQEFDELCFDFGIELDEDTTKDVEEARAKGLPTPPPQLKIEIPANRYDLLCLEGLSRSLRIFLQKEQPPAFTLSIPEKIQEVYVESSTSPLRPYFASAVLRLARPMNQLEYESFIDLQDKLHQNLCRQRRFVAIGTHDLDTVEGPFRYMCKDPKEIKFAPLNKEEEFTAEQLMTVYETDRHLSRYLHIIRDAPAYPIIYDSKDRVLSMPPIINSQHSKIVAGKTKNIFIDTTATDKTKLDIVINMISTMFAEYCQIPFTIEPVKIHLPDGTSHLSPPLAPRSTTASSSYINAATGLTLSREEICTLLTRMSLTASPSTSDADALDVQVPATRPDILHECDIMEDAAIAYGFNNLPQSMPTTNTVAKAFPVNKLGDIIRKECAMAGWIEALPLILCSHDENFAWLNRPDPGNYAIHLANPKSLEYQVVRTSLLPGMLKTARENKALPLPMKIFEVSDVAVQDPKAERQARNYRRLCAVYMDRKAGFEVAHGLLDRVMQILGVPFIEKKDNEGKYGYYISSADDPTYLPGRAAHVYYRPKPNVTPSDPTPSDSTTASPLNTIASTLKSALPSSGSGSGSEVWSRDINIGSLGILHPSVLGNFELTRPCSALEIDVEPLL</sequence>
<dbReference type="InterPro" id="IPR045060">
    <property type="entry name" value="Phe-tRNA-ligase_IIc_bsu"/>
</dbReference>
<dbReference type="SMART" id="SM00874">
    <property type="entry name" value="B5"/>
    <property type="match status" value="1"/>
</dbReference>
<organism evidence="17 18">
    <name type="scientific">Kwoniella heveanensis BCC8398</name>
    <dbReference type="NCBI Taxonomy" id="1296120"/>
    <lineage>
        <taxon>Eukaryota</taxon>
        <taxon>Fungi</taxon>
        <taxon>Dikarya</taxon>
        <taxon>Basidiomycota</taxon>
        <taxon>Agaricomycotina</taxon>
        <taxon>Tremellomycetes</taxon>
        <taxon>Tremellales</taxon>
        <taxon>Cryptococcaceae</taxon>
        <taxon>Kwoniella</taxon>
    </lineage>
</organism>
<dbReference type="EMBL" id="KI669512">
    <property type="protein sequence ID" value="OCF31909.1"/>
    <property type="molecule type" value="Genomic_DNA"/>
</dbReference>
<comment type="subcellular location">
    <subcellularLocation>
        <location evidence="2">Cytoplasm</location>
    </subcellularLocation>
</comment>
<name>A0A1B9GLF2_9TREE</name>
<keyword evidence="8" id="KW-0479">Metal-binding</keyword>
<dbReference type="SUPFAM" id="SSF46955">
    <property type="entry name" value="Putative DNA-binding domain"/>
    <property type="match status" value="2"/>
</dbReference>
<evidence type="ECO:0000256" key="6">
    <source>
        <dbReference type="ARBA" id="ARBA00022490"/>
    </source>
</evidence>
<keyword evidence="12" id="KW-0648">Protein biosynthesis</keyword>
<dbReference type="PANTHER" id="PTHR10947:SF0">
    <property type="entry name" value="PHENYLALANINE--TRNA LIGASE BETA SUBUNIT"/>
    <property type="match status" value="1"/>
</dbReference>
<dbReference type="Gene3D" id="3.30.56.10">
    <property type="match status" value="2"/>
</dbReference>
<dbReference type="SUPFAM" id="SSF55681">
    <property type="entry name" value="Class II aaRS and biotin synthetases"/>
    <property type="match status" value="1"/>
</dbReference>
<dbReference type="SMART" id="SM00873">
    <property type="entry name" value="B3_4"/>
    <property type="match status" value="1"/>
</dbReference>
<comment type="cofactor">
    <cofactor evidence="1">
        <name>Mg(2+)</name>
        <dbReference type="ChEBI" id="CHEBI:18420"/>
    </cofactor>
</comment>
<dbReference type="PANTHER" id="PTHR10947">
    <property type="entry name" value="PHENYLALANYL-TRNA SYNTHETASE BETA CHAIN AND LEUCINE-RICH REPEAT-CONTAINING PROTEIN 47"/>
    <property type="match status" value="1"/>
</dbReference>
<dbReference type="GO" id="GO:0003723">
    <property type="term" value="F:RNA binding"/>
    <property type="evidence" value="ECO:0007669"/>
    <property type="project" value="InterPro"/>
</dbReference>
<evidence type="ECO:0000256" key="4">
    <source>
        <dbReference type="ARBA" id="ARBA00011209"/>
    </source>
</evidence>
<gene>
    <name evidence="17" type="ORF">I316_06510</name>
</gene>
<evidence type="ECO:0000313" key="17">
    <source>
        <dbReference type="EMBL" id="OCF31909.1"/>
    </source>
</evidence>
<dbReference type="GO" id="GO:0000287">
    <property type="term" value="F:magnesium ion binding"/>
    <property type="evidence" value="ECO:0007669"/>
    <property type="project" value="InterPro"/>
</dbReference>
<dbReference type="InterPro" id="IPR005146">
    <property type="entry name" value="B3/B4_tRNA-bd"/>
</dbReference>
<dbReference type="NCBIfam" id="TIGR00471">
    <property type="entry name" value="pheT_arch"/>
    <property type="match status" value="1"/>
</dbReference>